<dbReference type="Proteomes" id="UP000198847">
    <property type="component" value="Unassembled WGS sequence"/>
</dbReference>
<comment type="function">
    <text evidence="5">Flavin prenyltransferase that catalyzes the synthesis of the prenylated FMN cofactor (prenyl-FMN) for 4-hydroxy-3-polyprenylbenzoic acid decarboxylase UbiD. The prenyltransferase is metal-independent and links a dimethylallyl moiety from dimethylallyl monophosphate (DMAP) to the flavin N5 and C6 atoms of FMN.</text>
</comment>
<feature type="binding site" evidence="5">
    <location>
        <position position="36"/>
    </location>
    <ligand>
        <name>FMN</name>
        <dbReference type="ChEBI" id="CHEBI:58210"/>
    </ligand>
</feature>
<feature type="binding site" evidence="5">
    <location>
        <position position="152"/>
    </location>
    <ligand>
        <name>dimethylallyl phosphate</name>
        <dbReference type="ChEBI" id="CHEBI:88052"/>
    </ligand>
</feature>
<keyword evidence="1 5" id="KW-0637">Prenyltransferase</keyword>
<dbReference type="Gene3D" id="3.40.50.1950">
    <property type="entry name" value="Flavin prenyltransferase-like"/>
    <property type="match status" value="1"/>
</dbReference>
<comment type="catalytic activity">
    <reaction evidence="5">
        <text>dimethylallyl phosphate + FMNH2 = prenylated FMNH2 + phosphate</text>
        <dbReference type="Rhea" id="RHEA:37743"/>
        <dbReference type="ChEBI" id="CHEBI:43474"/>
        <dbReference type="ChEBI" id="CHEBI:57618"/>
        <dbReference type="ChEBI" id="CHEBI:87467"/>
        <dbReference type="ChEBI" id="CHEBI:88052"/>
        <dbReference type="EC" id="2.5.1.129"/>
    </reaction>
</comment>
<dbReference type="InterPro" id="IPR003382">
    <property type="entry name" value="Flavoprotein"/>
</dbReference>
<evidence type="ECO:0000313" key="7">
    <source>
        <dbReference type="EMBL" id="SEP03995.1"/>
    </source>
</evidence>
<reference evidence="7 8" key="1">
    <citation type="submission" date="2016-10" db="EMBL/GenBank/DDBJ databases">
        <authorList>
            <person name="de Groot N.N."/>
        </authorList>
    </citation>
    <scope>NUCLEOTIDE SEQUENCE [LARGE SCALE GENOMIC DNA]</scope>
    <source>
        <strain evidence="7 8">DSM 13305</strain>
    </source>
</reference>
<dbReference type="STRING" id="112903.SAMN04490178_10929"/>
<keyword evidence="3 5" id="KW-0288">FMN</keyword>
<feature type="domain" description="Flavoprotein" evidence="6">
    <location>
        <begin position="1"/>
        <end position="172"/>
    </location>
</feature>
<dbReference type="Pfam" id="PF02441">
    <property type="entry name" value="Flavoprotein"/>
    <property type="match status" value="1"/>
</dbReference>
<dbReference type="RefSeq" id="WP_091746092.1">
    <property type="nucleotide sequence ID" value="NZ_FODY01000009.1"/>
</dbReference>
<dbReference type="AlphaFoldDB" id="A0A1H8ULE0"/>
<dbReference type="InterPro" id="IPR036551">
    <property type="entry name" value="Flavin_trans-like"/>
</dbReference>
<dbReference type="NCBIfam" id="NF004685">
    <property type="entry name" value="PRK06029.1"/>
    <property type="match status" value="1"/>
</dbReference>
<protein>
    <recommendedName>
        <fullName evidence="5">Flavin prenyltransferase UbiX</fullName>
        <ecNumber evidence="5">2.5.1.129</ecNumber>
    </recommendedName>
</protein>
<keyword evidence="8" id="KW-1185">Reference proteome</keyword>
<organism evidence="7 8">
    <name type="scientific">Propionispora vibrioides</name>
    <dbReference type="NCBI Taxonomy" id="112903"/>
    <lineage>
        <taxon>Bacteria</taxon>
        <taxon>Bacillati</taxon>
        <taxon>Bacillota</taxon>
        <taxon>Negativicutes</taxon>
        <taxon>Selenomonadales</taxon>
        <taxon>Sporomusaceae</taxon>
        <taxon>Propionispora</taxon>
    </lineage>
</organism>
<dbReference type="SUPFAM" id="SSF52507">
    <property type="entry name" value="Homo-oligomeric flavin-containing Cys decarboxylases, HFCD"/>
    <property type="match status" value="1"/>
</dbReference>
<feature type="binding site" evidence="5">
    <location>
        <begin position="87"/>
        <end position="90"/>
    </location>
    <ligand>
        <name>FMN</name>
        <dbReference type="ChEBI" id="CHEBI:58210"/>
    </ligand>
</feature>
<dbReference type="EC" id="2.5.1.129" evidence="5"/>
<accession>A0A1H8ULE0</accession>
<comment type="caution">
    <text evidence="5">Lacks conserved residue(s) required for the propagation of feature annotation.</text>
</comment>
<dbReference type="EMBL" id="FODY01000009">
    <property type="protein sequence ID" value="SEP03995.1"/>
    <property type="molecule type" value="Genomic_DNA"/>
</dbReference>
<evidence type="ECO:0000256" key="1">
    <source>
        <dbReference type="ARBA" id="ARBA00022602"/>
    </source>
</evidence>
<evidence type="ECO:0000256" key="4">
    <source>
        <dbReference type="ARBA" id="ARBA00022679"/>
    </source>
</evidence>
<name>A0A1H8ULE0_9FIRM</name>
<dbReference type="GO" id="GO:0106141">
    <property type="term" value="F:flavin prenyltransferase activity"/>
    <property type="evidence" value="ECO:0007669"/>
    <property type="project" value="UniProtKB-EC"/>
</dbReference>
<comment type="similarity">
    <text evidence="5">Belongs to the UbiX/PAD1 family.</text>
</comment>
<evidence type="ECO:0000256" key="2">
    <source>
        <dbReference type="ARBA" id="ARBA00022630"/>
    </source>
</evidence>
<evidence type="ECO:0000256" key="3">
    <source>
        <dbReference type="ARBA" id="ARBA00022643"/>
    </source>
</evidence>
<dbReference type="InterPro" id="IPR004507">
    <property type="entry name" value="UbiX-like"/>
</dbReference>
<feature type="binding site" evidence="5">
    <location>
        <begin position="9"/>
        <end position="11"/>
    </location>
    <ligand>
        <name>FMN</name>
        <dbReference type="ChEBI" id="CHEBI:58210"/>
    </ligand>
</feature>
<dbReference type="NCBIfam" id="TIGR00421">
    <property type="entry name" value="ubiX_pad"/>
    <property type="match status" value="1"/>
</dbReference>
<proteinExistence type="inferred from homology"/>
<gene>
    <name evidence="5" type="primary">ubiX</name>
    <name evidence="7" type="ORF">SAMN04490178_10929</name>
</gene>
<dbReference type="OrthoDB" id="9781577at2"/>
<evidence type="ECO:0000256" key="5">
    <source>
        <dbReference type="HAMAP-Rule" id="MF_01984"/>
    </source>
</evidence>
<evidence type="ECO:0000259" key="6">
    <source>
        <dbReference type="Pfam" id="PF02441"/>
    </source>
</evidence>
<sequence>MRLIVGISGASGVIMGYYLLKALRQIPDMEVHVVVTEGAAKTFEYETELSVAEVTALADVVHDHTNMAASISSGSFKTDGMIIIPCSMKTAAGIAAGFATNLLLRAADVCIKEGRKVVIVPREMPLSRIHLRNIKELSDCGCVVIPPVLTFYNGAQSVEKQIQHIIGKILMQFGIDYKEFVPWEGAE</sequence>
<feature type="binding site" evidence="5">
    <location>
        <position position="122"/>
    </location>
    <ligand>
        <name>FMN</name>
        <dbReference type="ChEBI" id="CHEBI:58210"/>
    </ligand>
</feature>
<keyword evidence="4 5" id="KW-0808">Transferase</keyword>
<evidence type="ECO:0000313" key="8">
    <source>
        <dbReference type="Proteomes" id="UP000198847"/>
    </source>
</evidence>
<dbReference type="HAMAP" id="MF_01984">
    <property type="entry name" value="ubiX_pad"/>
    <property type="match status" value="1"/>
</dbReference>
<feature type="binding site" evidence="5">
    <location>
        <position position="168"/>
    </location>
    <ligand>
        <name>dimethylallyl phosphate</name>
        <dbReference type="ChEBI" id="CHEBI:88052"/>
    </ligand>
</feature>
<keyword evidence="2 5" id="KW-0285">Flavoprotein</keyword>